<keyword evidence="3" id="KW-1185">Reference proteome</keyword>
<feature type="region of interest" description="Disordered" evidence="1">
    <location>
        <begin position="190"/>
        <end position="212"/>
    </location>
</feature>
<feature type="compositionally biased region" description="Basic residues" evidence="1">
    <location>
        <begin position="54"/>
        <end position="63"/>
    </location>
</feature>
<dbReference type="AlphaFoldDB" id="A0A3P7UBY4"/>
<feature type="compositionally biased region" description="Basic and acidic residues" evidence="1">
    <location>
        <begin position="304"/>
        <end position="323"/>
    </location>
</feature>
<evidence type="ECO:0000256" key="1">
    <source>
        <dbReference type="SAM" id="MobiDB-lite"/>
    </source>
</evidence>
<accession>A0A3P7UBY4</accession>
<feature type="region of interest" description="Disordered" evidence="1">
    <location>
        <begin position="225"/>
        <end position="336"/>
    </location>
</feature>
<feature type="compositionally biased region" description="Basic residues" evidence="1">
    <location>
        <begin position="1"/>
        <end position="11"/>
    </location>
</feature>
<feature type="compositionally biased region" description="Low complexity" evidence="1">
    <location>
        <begin position="155"/>
        <end position="164"/>
    </location>
</feature>
<evidence type="ECO:0000313" key="3">
    <source>
        <dbReference type="Proteomes" id="UP000280834"/>
    </source>
</evidence>
<sequence>MEPRHGRRDPRRRGCAELHQEHRHPRGVVRLGLDLLSRAARHAPHGAPRDRPRGRPLPRRPRPASRLVPLVAAAGLRARRPRSLQGPAHARLHRRCQGHQDEQVAQERHRSAGDQQQAGLGDHPPVGGRERLLGRHRGRRQDPRARGRRLPPHPQHAALPAGQHQRLRRREGRAAPVGAVRDRPLRARARRAVPGRDPRALQGVRVPPGGRQAADLLLGRPRRLLPRHPEGPPLHHRARLARAPQRADRAVAHRAGDAALDGAVPELHGRGGLEDRQHRPGRRLDLHPDLQPLRRTRRGAARQVEPHPRDPRRGEQGDRDGARRGPGRLLAAGQPA</sequence>
<feature type="compositionally biased region" description="Low complexity" evidence="1">
    <location>
        <begin position="327"/>
        <end position="336"/>
    </location>
</feature>
<feature type="compositionally biased region" description="Basic and acidic residues" evidence="1">
    <location>
        <begin position="267"/>
        <end position="288"/>
    </location>
</feature>
<dbReference type="Proteomes" id="UP000280834">
    <property type="component" value="Unassembled WGS sequence"/>
</dbReference>
<reference evidence="2 3" key="1">
    <citation type="submission" date="2018-11" db="EMBL/GenBank/DDBJ databases">
        <authorList>
            <consortium name="Pathogen Informatics"/>
        </authorList>
    </citation>
    <scope>NUCLEOTIDE SEQUENCE [LARGE SCALE GENOMIC DNA]</scope>
</reference>
<proteinExistence type="predicted"/>
<feature type="compositionally biased region" description="Basic and acidic residues" evidence="1">
    <location>
        <begin position="98"/>
        <end position="112"/>
    </location>
</feature>
<protein>
    <submittedName>
        <fullName evidence="2">Uncharacterized protein</fullName>
    </submittedName>
</protein>
<evidence type="ECO:0000313" key="2">
    <source>
        <dbReference type="EMBL" id="VDO18163.1"/>
    </source>
</evidence>
<gene>
    <name evidence="2" type="ORF">BTMF_LOCUS5509</name>
</gene>
<feature type="region of interest" description="Disordered" evidence="1">
    <location>
        <begin position="1"/>
        <end position="176"/>
    </location>
</feature>
<name>A0A3P7UBY4_9BILA</name>
<dbReference type="EMBL" id="UZAG01005955">
    <property type="protein sequence ID" value="VDO18163.1"/>
    <property type="molecule type" value="Genomic_DNA"/>
</dbReference>
<feature type="non-terminal residue" evidence="2">
    <location>
        <position position="336"/>
    </location>
</feature>
<organism evidence="2 3">
    <name type="scientific">Brugia timori</name>
    <dbReference type="NCBI Taxonomy" id="42155"/>
    <lineage>
        <taxon>Eukaryota</taxon>
        <taxon>Metazoa</taxon>
        <taxon>Ecdysozoa</taxon>
        <taxon>Nematoda</taxon>
        <taxon>Chromadorea</taxon>
        <taxon>Rhabditida</taxon>
        <taxon>Spirurina</taxon>
        <taxon>Spiruromorpha</taxon>
        <taxon>Filarioidea</taxon>
        <taxon>Onchocercidae</taxon>
        <taxon>Brugia</taxon>
    </lineage>
</organism>
<feature type="compositionally biased region" description="Basic and acidic residues" evidence="1">
    <location>
        <begin position="245"/>
        <end position="256"/>
    </location>
</feature>